<feature type="region of interest" description="Disordered" evidence="1">
    <location>
        <begin position="85"/>
        <end position="143"/>
    </location>
</feature>
<dbReference type="GO" id="GO:0006281">
    <property type="term" value="P:DNA repair"/>
    <property type="evidence" value="ECO:0007669"/>
    <property type="project" value="InterPro"/>
</dbReference>
<dbReference type="NCBIfam" id="TIGR00426">
    <property type="entry name" value="competence protein ComEA helix-hairpin-helix repeat region"/>
    <property type="match status" value="1"/>
</dbReference>
<name>A0A9X1WG17_9CORY</name>
<dbReference type="InterPro" id="IPR051675">
    <property type="entry name" value="Endo/Exo/Phosphatase_dom_1"/>
</dbReference>
<dbReference type="Pfam" id="PF12836">
    <property type="entry name" value="HHH_3"/>
    <property type="match status" value="1"/>
</dbReference>
<organism evidence="3 4">
    <name type="scientific">Corynebacterium kalidii</name>
    <dbReference type="NCBI Taxonomy" id="2931982"/>
    <lineage>
        <taxon>Bacteria</taxon>
        <taxon>Bacillati</taxon>
        <taxon>Actinomycetota</taxon>
        <taxon>Actinomycetes</taxon>
        <taxon>Mycobacteriales</taxon>
        <taxon>Corynebacteriaceae</taxon>
        <taxon>Corynebacterium</taxon>
    </lineage>
</organism>
<accession>A0A9X1WG17</accession>
<evidence type="ECO:0000313" key="3">
    <source>
        <dbReference type="EMBL" id="MCJ7858354.1"/>
    </source>
</evidence>
<evidence type="ECO:0000313" key="4">
    <source>
        <dbReference type="Proteomes" id="UP001139207"/>
    </source>
</evidence>
<dbReference type="RefSeq" id="WP_244804081.1">
    <property type="nucleotide sequence ID" value="NZ_JALIEA010000012.1"/>
</dbReference>
<feature type="compositionally biased region" description="Basic and acidic residues" evidence="1">
    <location>
        <begin position="1"/>
        <end position="10"/>
    </location>
</feature>
<feature type="region of interest" description="Disordered" evidence="1">
    <location>
        <begin position="1"/>
        <end position="20"/>
    </location>
</feature>
<dbReference type="GO" id="GO:0015628">
    <property type="term" value="P:protein secretion by the type II secretion system"/>
    <property type="evidence" value="ECO:0007669"/>
    <property type="project" value="TreeGrafter"/>
</dbReference>
<dbReference type="AlphaFoldDB" id="A0A9X1WG17"/>
<dbReference type="PANTHER" id="PTHR21180:SF32">
    <property type="entry name" value="ENDONUCLEASE_EXONUCLEASE_PHOSPHATASE FAMILY DOMAIN-CONTAINING PROTEIN 1"/>
    <property type="match status" value="1"/>
</dbReference>
<comment type="caution">
    <text evidence="3">The sequence shown here is derived from an EMBL/GenBank/DDBJ whole genome shotgun (WGS) entry which is preliminary data.</text>
</comment>
<dbReference type="Proteomes" id="UP001139207">
    <property type="component" value="Unassembled WGS sequence"/>
</dbReference>
<dbReference type="Gene3D" id="1.10.150.320">
    <property type="entry name" value="Photosystem II 12 kDa extrinsic protein"/>
    <property type="match status" value="1"/>
</dbReference>
<dbReference type="GO" id="GO:0003677">
    <property type="term" value="F:DNA binding"/>
    <property type="evidence" value="ECO:0007669"/>
    <property type="project" value="InterPro"/>
</dbReference>
<feature type="domain" description="Helix-hairpin-helix DNA-binding motif class 1" evidence="2">
    <location>
        <begin position="251"/>
        <end position="270"/>
    </location>
</feature>
<evidence type="ECO:0000256" key="1">
    <source>
        <dbReference type="SAM" id="MobiDB-lite"/>
    </source>
</evidence>
<dbReference type="GO" id="GO:0015627">
    <property type="term" value="C:type II protein secretion system complex"/>
    <property type="evidence" value="ECO:0007669"/>
    <property type="project" value="TreeGrafter"/>
</dbReference>
<protein>
    <submittedName>
        <fullName evidence="3">Helix-hairpin-helix domain-containing protein</fullName>
    </submittedName>
</protein>
<sequence length="303" mass="30368">MGGDAEDRTPAQRRGSGMRRAVADRVEALTQPVPGHELADVRFERRTVIGPRSARIMTATVAALVVAVGGVMLFNENGGDGGDGNGDVVAGLSPTVSGAPEVSGDAGVELAGDTGDTGDTGDSGDPGESGTTGRDDDATDGGPVVVSVQGLVHRPGLVTVEAGTRAGEVIDRSGGVRGDGRVEGVNLAEPVVDGMQIVVDPEGSRVLYPGQPAEPRPAQTGQTGHPGQGSDAGAPADNASGTVNINTADAATLTSLSGVGPATAASIIDWRENHGGFVAVEQLMEVKGIGPAKFGELRDRVTV</sequence>
<evidence type="ECO:0000259" key="2">
    <source>
        <dbReference type="SMART" id="SM00278"/>
    </source>
</evidence>
<dbReference type="PANTHER" id="PTHR21180">
    <property type="entry name" value="ENDONUCLEASE/EXONUCLEASE/PHOSPHATASE FAMILY DOMAIN-CONTAINING PROTEIN 1"/>
    <property type="match status" value="1"/>
</dbReference>
<dbReference type="SMART" id="SM00278">
    <property type="entry name" value="HhH1"/>
    <property type="match status" value="2"/>
</dbReference>
<dbReference type="InterPro" id="IPR010994">
    <property type="entry name" value="RuvA_2-like"/>
</dbReference>
<proteinExistence type="predicted"/>
<dbReference type="SUPFAM" id="SSF47781">
    <property type="entry name" value="RuvA domain 2-like"/>
    <property type="match status" value="1"/>
</dbReference>
<dbReference type="InterPro" id="IPR004509">
    <property type="entry name" value="Competence_ComEA_HhH"/>
</dbReference>
<feature type="region of interest" description="Disordered" evidence="1">
    <location>
        <begin position="208"/>
        <end position="241"/>
    </location>
</feature>
<feature type="domain" description="Helix-hairpin-helix DNA-binding motif class 1" evidence="2">
    <location>
        <begin position="281"/>
        <end position="300"/>
    </location>
</feature>
<reference evidence="3" key="1">
    <citation type="submission" date="2022-04" db="EMBL/GenBank/DDBJ databases">
        <title>Corynebacterium kalidii LD5P10.</title>
        <authorList>
            <person name="Sun J.Q."/>
        </authorList>
    </citation>
    <scope>NUCLEOTIDE SEQUENCE</scope>
    <source>
        <strain evidence="3">LD5P10</strain>
    </source>
</reference>
<dbReference type="EMBL" id="JALIEA010000012">
    <property type="protein sequence ID" value="MCJ7858354.1"/>
    <property type="molecule type" value="Genomic_DNA"/>
</dbReference>
<gene>
    <name evidence="3" type="ORF">MUN33_06440</name>
</gene>
<keyword evidence="4" id="KW-1185">Reference proteome</keyword>
<dbReference type="InterPro" id="IPR003583">
    <property type="entry name" value="Hlx-hairpin-Hlx_DNA-bd_motif"/>
</dbReference>